<evidence type="ECO:0000256" key="6">
    <source>
        <dbReference type="ARBA" id="ARBA00022737"/>
    </source>
</evidence>
<gene>
    <name evidence="13" type="ORF">CTI12_AA472910</name>
</gene>
<organism evidence="13 14">
    <name type="scientific">Artemisia annua</name>
    <name type="common">Sweet wormwood</name>
    <dbReference type="NCBI Taxonomy" id="35608"/>
    <lineage>
        <taxon>Eukaryota</taxon>
        <taxon>Viridiplantae</taxon>
        <taxon>Streptophyta</taxon>
        <taxon>Embryophyta</taxon>
        <taxon>Tracheophyta</taxon>
        <taxon>Spermatophyta</taxon>
        <taxon>Magnoliopsida</taxon>
        <taxon>eudicotyledons</taxon>
        <taxon>Gunneridae</taxon>
        <taxon>Pentapetalae</taxon>
        <taxon>asterids</taxon>
        <taxon>campanulids</taxon>
        <taxon>Asterales</taxon>
        <taxon>Asteraceae</taxon>
        <taxon>Asteroideae</taxon>
        <taxon>Anthemideae</taxon>
        <taxon>Artemisiinae</taxon>
        <taxon>Artemisia</taxon>
    </lineage>
</organism>
<dbReference type="AlphaFoldDB" id="A0A2U1LN29"/>
<dbReference type="Pfam" id="PF00560">
    <property type="entry name" value="LRR_1"/>
    <property type="match status" value="3"/>
</dbReference>
<keyword evidence="5 11" id="KW-0732">Signal</keyword>
<dbReference type="Gene3D" id="3.80.10.10">
    <property type="entry name" value="Ribonuclease Inhibitor"/>
    <property type="match status" value="2"/>
</dbReference>
<dbReference type="OrthoDB" id="1938691at2759"/>
<dbReference type="SUPFAM" id="SSF52058">
    <property type="entry name" value="L domain-like"/>
    <property type="match status" value="1"/>
</dbReference>
<keyword evidence="4 13" id="KW-0812">Transmembrane</keyword>
<feature type="domain" description="Leucine-rich repeat-containing N-terminal plant-type" evidence="12">
    <location>
        <begin position="25"/>
        <end position="64"/>
    </location>
</feature>
<comment type="caution">
    <text evidence="13">The sequence shown here is derived from an EMBL/GenBank/DDBJ whole genome shotgun (WGS) entry which is preliminary data.</text>
</comment>
<dbReference type="GO" id="GO:0016301">
    <property type="term" value="F:kinase activity"/>
    <property type="evidence" value="ECO:0007669"/>
    <property type="project" value="UniProtKB-KW"/>
</dbReference>
<feature type="region of interest" description="Disordered" evidence="10">
    <location>
        <begin position="369"/>
        <end position="410"/>
    </location>
</feature>
<keyword evidence="14" id="KW-1185">Reference proteome</keyword>
<accession>A0A2U1LN29</accession>
<evidence type="ECO:0000256" key="3">
    <source>
        <dbReference type="ARBA" id="ARBA00022614"/>
    </source>
</evidence>
<evidence type="ECO:0000256" key="4">
    <source>
        <dbReference type="ARBA" id="ARBA00022692"/>
    </source>
</evidence>
<dbReference type="Proteomes" id="UP000245207">
    <property type="component" value="Unassembled WGS sequence"/>
</dbReference>
<dbReference type="PANTHER" id="PTHR47988">
    <property type="entry name" value="SOMATIC EMBRYOGENESIS RECEPTOR KINASE 1"/>
    <property type="match status" value="1"/>
</dbReference>
<dbReference type="InterPro" id="IPR032675">
    <property type="entry name" value="LRR_dom_sf"/>
</dbReference>
<feature type="compositionally biased region" description="Basic and acidic residues" evidence="10">
    <location>
        <begin position="401"/>
        <end position="410"/>
    </location>
</feature>
<evidence type="ECO:0000256" key="1">
    <source>
        <dbReference type="ARBA" id="ARBA00004479"/>
    </source>
</evidence>
<comment type="similarity">
    <text evidence="2">Belongs to the RLP family.</text>
</comment>
<comment type="subcellular location">
    <subcellularLocation>
        <location evidence="1">Membrane</location>
        <topology evidence="1">Single-pass type I membrane protein</topology>
    </subcellularLocation>
</comment>
<keyword evidence="7" id="KW-1133">Transmembrane helix</keyword>
<keyword evidence="13" id="KW-0808">Transferase</keyword>
<keyword evidence="8" id="KW-0472">Membrane</keyword>
<dbReference type="InterPro" id="IPR001611">
    <property type="entry name" value="Leu-rich_rpt"/>
</dbReference>
<reference evidence="13 14" key="1">
    <citation type="journal article" date="2018" name="Mol. Plant">
        <title>The genome of Artemisia annua provides insight into the evolution of Asteraceae family and artemisinin biosynthesis.</title>
        <authorList>
            <person name="Shen Q."/>
            <person name="Zhang L."/>
            <person name="Liao Z."/>
            <person name="Wang S."/>
            <person name="Yan T."/>
            <person name="Shi P."/>
            <person name="Liu M."/>
            <person name="Fu X."/>
            <person name="Pan Q."/>
            <person name="Wang Y."/>
            <person name="Lv Z."/>
            <person name="Lu X."/>
            <person name="Zhang F."/>
            <person name="Jiang W."/>
            <person name="Ma Y."/>
            <person name="Chen M."/>
            <person name="Hao X."/>
            <person name="Li L."/>
            <person name="Tang Y."/>
            <person name="Lv G."/>
            <person name="Zhou Y."/>
            <person name="Sun X."/>
            <person name="Brodelius P.E."/>
            <person name="Rose J.K.C."/>
            <person name="Tang K."/>
        </authorList>
    </citation>
    <scope>NUCLEOTIDE SEQUENCE [LARGE SCALE GENOMIC DNA]</scope>
    <source>
        <strain evidence="14">cv. Huhao1</strain>
        <tissue evidence="13">Leaf</tissue>
    </source>
</reference>
<evidence type="ECO:0000313" key="14">
    <source>
        <dbReference type="Proteomes" id="UP000245207"/>
    </source>
</evidence>
<evidence type="ECO:0000256" key="8">
    <source>
        <dbReference type="ARBA" id="ARBA00023136"/>
    </source>
</evidence>
<evidence type="ECO:0000256" key="2">
    <source>
        <dbReference type="ARBA" id="ARBA00009592"/>
    </source>
</evidence>
<feature type="signal peptide" evidence="11">
    <location>
        <begin position="1"/>
        <end position="23"/>
    </location>
</feature>
<evidence type="ECO:0000313" key="13">
    <source>
        <dbReference type="EMBL" id="PWA50409.1"/>
    </source>
</evidence>
<keyword evidence="3" id="KW-0433">Leucine-rich repeat</keyword>
<sequence length="410" mass="45917">MFINLSYLTTLIFTFTFTTFTTSQNPETQTLITFKNTLQNTNNVLNSWDPKTLNHCHWEGVTCNDQNLVTILNLSQKSLLGTNINTLYNLKHLIILDLSSNLFSGHISPEISNLRRLKILNLNQNQFSGEIPPELGLLTELQSLDLSSNSLAGEIPPEIGKLTKLRSLGFGNNFLNGTINGNDPKNSGIDLKALFPVMLSFTKLRDIQIRLQPWWLKNTSRIWKRLGEQIPAPFDFSTAPPTGMSAPRSTIIYFERTKQSGEHTEALPASFSRQLPTEDPISELQTKQGITYSALGTEPETDYLTLQNQKSATSTIAEDSSSLISLGIPAPPAVEKPRLPETITPRTGSRIFTPPICSTHFSATIDRKHRLFPQPRPDTEQPVRRSTHLHRRDAGPAAARTHTESNRHRE</sequence>
<keyword evidence="9" id="KW-0325">Glycoprotein</keyword>
<protein>
    <submittedName>
        <fullName evidence="13">Leucine-rich repeat transmembrane protein kinase</fullName>
    </submittedName>
</protein>
<dbReference type="Pfam" id="PF08263">
    <property type="entry name" value="LRRNT_2"/>
    <property type="match status" value="1"/>
</dbReference>
<dbReference type="GO" id="GO:0016020">
    <property type="term" value="C:membrane"/>
    <property type="evidence" value="ECO:0007669"/>
    <property type="project" value="UniProtKB-SubCell"/>
</dbReference>
<evidence type="ECO:0000256" key="9">
    <source>
        <dbReference type="ARBA" id="ARBA00023180"/>
    </source>
</evidence>
<dbReference type="InterPro" id="IPR013210">
    <property type="entry name" value="LRR_N_plant-typ"/>
</dbReference>
<evidence type="ECO:0000256" key="10">
    <source>
        <dbReference type="SAM" id="MobiDB-lite"/>
    </source>
</evidence>
<proteinExistence type="inferred from homology"/>
<evidence type="ECO:0000256" key="11">
    <source>
        <dbReference type="SAM" id="SignalP"/>
    </source>
</evidence>
<evidence type="ECO:0000259" key="12">
    <source>
        <dbReference type="Pfam" id="PF08263"/>
    </source>
</evidence>
<evidence type="ECO:0000256" key="7">
    <source>
        <dbReference type="ARBA" id="ARBA00022989"/>
    </source>
</evidence>
<feature type="chain" id="PRO_5015469990" evidence="11">
    <location>
        <begin position="24"/>
        <end position="410"/>
    </location>
</feature>
<dbReference type="FunFam" id="3.80.10.10:FF:000275">
    <property type="entry name" value="Leucine-rich repeat receptor-like protein kinase"/>
    <property type="match status" value="1"/>
</dbReference>
<dbReference type="STRING" id="35608.A0A2U1LN29"/>
<dbReference type="EMBL" id="PKPP01008545">
    <property type="protein sequence ID" value="PWA50409.1"/>
    <property type="molecule type" value="Genomic_DNA"/>
</dbReference>
<keyword evidence="6" id="KW-0677">Repeat</keyword>
<evidence type="ECO:0000256" key="5">
    <source>
        <dbReference type="ARBA" id="ARBA00022729"/>
    </source>
</evidence>
<name>A0A2U1LN29_ARTAN</name>
<keyword evidence="13" id="KW-0418">Kinase</keyword>